<dbReference type="Proteomes" id="UP000462212">
    <property type="component" value="Unassembled WGS sequence"/>
</dbReference>
<feature type="transmembrane region" description="Helical" evidence="6">
    <location>
        <begin position="246"/>
        <end position="267"/>
    </location>
</feature>
<comment type="caution">
    <text evidence="8">The sequence shown here is derived from an EMBL/GenBank/DDBJ whole genome shotgun (WGS) entry which is preliminary data.</text>
</comment>
<sequence>MDSPDKKGSDYDITTATTSDIGVGTTKYEETEVFATGADGVEFRTVGWIRAAMFFTKMTFATGVLSVPSALYQLGAVAGAIFIVFWGAINTYGAKLQGEFKILHPSVHTVSDMTHMVTMQFSNGSKKWSSFAREVAEFLYLMAWILCIGLAVLAFSTALNAISHHGTCTVAFSVVAYIIITVFGSVRKIHTLGWVLWIGFISIVSAVMIVVIAVTVPDRPAAAPQTGDFELGFGASPPPGTTFATAWAASIAVYASSANTSGYIPVISEMRRPQDYFKALYACMIWITSSYLALGLTIYAYCGKWVASPALGSAGPTIKIIAYAVAIPGLIAGGAICIHVSGKVLFVRFLRNTHHLTSNTKTHWAVWLSCTFGTGFLGWLCAEAIPFFTSLVSLIGSTGFAPLGISLPALLWFSMHPDHYRGSVKMKAQFLGHVALLILGTFTTIAGTYANISNIVDQYESGLVGSAFTCKDNSGSVS</sequence>
<comment type="similarity">
    <text evidence="2">Belongs to the amino acid/polyamine transporter 2 family.</text>
</comment>
<evidence type="ECO:0000256" key="2">
    <source>
        <dbReference type="ARBA" id="ARBA00008066"/>
    </source>
</evidence>
<reference evidence="8 9" key="1">
    <citation type="submission" date="2018-05" db="EMBL/GenBank/DDBJ databases">
        <title>Genome sequencing and assembly of the regulated plant pathogen Lachnellula willkommii and related sister species for the development of diagnostic species identification markers.</title>
        <authorList>
            <person name="Giroux E."/>
            <person name="Bilodeau G."/>
        </authorList>
    </citation>
    <scope>NUCLEOTIDE SEQUENCE [LARGE SCALE GENOMIC DNA]</scope>
    <source>
        <strain evidence="8 9">CBS 197.66</strain>
    </source>
</reference>
<dbReference type="GO" id="GO:0016020">
    <property type="term" value="C:membrane"/>
    <property type="evidence" value="ECO:0007669"/>
    <property type="project" value="UniProtKB-SubCell"/>
</dbReference>
<evidence type="ECO:0000256" key="4">
    <source>
        <dbReference type="ARBA" id="ARBA00022989"/>
    </source>
</evidence>
<proteinExistence type="inferred from homology"/>
<feature type="transmembrane region" description="Helical" evidence="6">
    <location>
        <begin position="195"/>
        <end position="216"/>
    </location>
</feature>
<keyword evidence="3 6" id="KW-0812">Transmembrane</keyword>
<keyword evidence="9" id="KW-1185">Reference proteome</keyword>
<feature type="transmembrane region" description="Helical" evidence="6">
    <location>
        <begin position="363"/>
        <end position="385"/>
    </location>
</feature>
<feature type="transmembrane region" description="Helical" evidence="6">
    <location>
        <begin position="162"/>
        <end position="183"/>
    </location>
</feature>
<dbReference type="GO" id="GO:0015179">
    <property type="term" value="F:L-amino acid transmembrane transporter activity"/>
    <property type="evidence" value="ECO:0007669"/>
    <property type="project" value="TreeGrafter"/>
</dbReference>
<evidence type="ECO:0000256" key="1">
    <source>
        <dbReference type="ARBA" id="ARBA00004141"/>
    </source>
</evidence>
<evidence type="ECO:0000313" key="8">
    <source>
        <dbReference type="EMBL" id="TVY31405.1"/>
    </source>
</evidence>
<evidence type="ECO:0000256" key="6">
    <source>
        <dbReference type="SAM" id="Phobius"/>
    </source>
</evidence>
<feature type="transmembrane region" description="Helical" evidence="6">
    <location>
        <begin position="279"/>
        <end position="300"/>
    </location>
</feature>
<feature type="transmembrane region" description="Helical" evidence="6">
    <location>
        <begin position="320"/>
        <end position="342"/>
    </location>
</feature>
<comment type="subcellular location">
    <subcellularLocation>
        <location evidence="1">Membrane</location>
        <topology evidence="1">Multi-pass membrane protein</topology>
    </subcellularLocation>
</comment>
<accession>A0A8H8U4K5</accession>
<feature type="transmembrane region" description="Helical" evidence="6">
    <location>
        <begin position="391"/>
        <end position="413"/>
    </location>
</feature>
<evidence type="ECO:0000259" key="7">
    <source>
        <dbReference type="Pfam" id="PF01490"/>
    </source>
</evidence>
<feature type="domain" description="Amino acid transporter transmembrane" evidence="7">
    <location>
        <begin position="45"/>
        <end position="450"/>
    </location>
</feature>
<organism evidence="8 9">
    <name type="scientific">Lachnellula subtilissima</name>
    <dbReference type="NCBI Taxonomy" id="602034"/>
    <lineage>
        <taxon>Eukaryota</taxon>
        <taxon>Fungi</taxon>
        <taxon>Dikarya</taxon>
        <taxon>Ascomycota</taxon>
        <taxon>Pezizomycotina</taxon>
        <taxon>Leotiomycetes</taxon>
        <taxon>Helotiales</taxon>
        <taxon>Lachnaceae</taxon>
        <taxon>Lachnellula</taxon>
    </lineage>
</organism>
<gene>
    <name evidence="8" type="primary">mtr_5</name>
    <name evidence="8" type="ORF">LSUB1_G008165</name>
</gene>
<keyword evidence="4 6" id="KW-1133">Transmembrane helix</keyword>
<feature type="transmembrane region" description="Helical" evidence="6">
    <location>
        <begin position="70"/>
        <end position="89"/>
    </location>
</feature>
<dbReference type="EMBL" id="QGMJ01001551">
    <property type="protein sequence ID" value="TVY31405.1"/>
    <property type="molecule type" value="Genomic_DNA"/>
</dbReference>
<dbReference type="AlphaFoldDB" id="A0A8H8U4K5"/>
<dbReference type="PANTHER" id="PTHR22950">
    <property type="entry name" value="AMINO ACID TRANSPORTER"/>
    <property type="match status" value="1"/>
</dbReference>
<protein>
    <submittedName>
        <fullName evidence="8">N amino acid transport system protein</fullName>
    </submittedName>
</protein>
<evidence type="ECO:0000256" key="3">
    <source>
        <dbReference type="ARBA" id="ARBA00022692"/>
    </source>
</evidence>
<feature type="transmembrane region" description="Helical" evidence="6">
    <location>
        <begin position="135"/>
        <end position="156"/>
    </location>
</feature>
<dbReference type="PANTHER" id="PTHR22950:SF697">
    <property type="entry name" value="AMINO ACID TRANSPORTER (EUROFUNG)"/>
    <property type="match status" value="1"/>
</dbReference>
<dbReference type="InterPro" id="IPR013057">
    <property type="entry name" value="AA_transpt_TM"/>
</dbReference>
<evidence type="ECO:0000256" key="5">
    <source>
        <dbReference type="ARBA" id="ARBA00023136"/>
    </source>
</evidence>
<evidence type="ECO:0000313" key="9">
    <source>
        <dbReference type="Proteomes" id="UP000462212"/>
    </source>
</evidence>
<feature type="transmembrane region" description="Helical" evidence="6">
    <location>
        <begin position="434"/>
        <end position="452"/>
    </location>
</feature>
<dbReference type="Pfam" id="PF01490">
    <property type="entry name" value="Aa_trans"/>
    <property type="match status" value="1"/>
</dbReference>
<keyword evidence="5 6" id="KW-0472">Membrane</keyword>
<name>A0A8H8U4K5_9HELO</name>
<dbReference type="OrthoDB" id="40134at2759"/>